<keyword evidence="3" id="KW-1185">Reference proteome</keyword>
<evidence type="ECO:0000256" key="1">
    <source>
        <dbReference type="SAM" id="MobiDB-lite"/>
    </source>
</evidence>
<reference evidence="2 3" key="1">
    <citation type="submission" date="2024-02" db="EMBL/GenBank/DDBJ databases">
        <title>First draft genome assembly of two strains of Seiridium cardinale.</title>
        <authorList>
            <person name="Emiliani G."/>
            <person name="Scali E."/>
        </authorList>
    </citation>
    <scope>NUCLEOTIDE SEQUENCE [LARGE SCALE GENOMIC DNA]</scope>
    <source>
        <strain evidence="2 3">BM-138-000479</strain>
    </source>
</reference>
<evidence type="ECO:0000313" key="2">
    <source>
        <dbReference type="EMBL" id="KAK9776462.1"/>
    </source>
</evidence>
<gene>
    <name evidence="2" type="ORF">SCAR479_06785</name>
</gene>
<evidence type="ECO:0000313" key="3">
    <source>
        <dbReference type="Proteomes" id="UP001465668"/>
    </source>
</evidence>
<feature type="region of interest" description="Disordered" evidence="1">
    <location>
        <begin position="77"/>
        <end position="99"/>
    </location>
</feature>
<comment type="caution">
    <text evidence="2">The sequence shown here is derived from an EMBL/GenBank/DDBJ whole genome shotgun (WGS) entry which is preliminary data.</text>
</comment>
<name>A0ABR2XRT8_9PEZI</name>
<proteinExistence type="predicted"/>
<dbReference type="Proteomes" id="UP001465668">
    <property type="component" value="Unassembled WGS sequence"/>
</dbReference>
<accession>A0ABR2XRT8</accession>
<sequence>MRHCSRSTGTENGSNPSEVMADILLIGAKRISDTVALLESSESTPGVALISEAGSSPYLTFVVTKVGGFAVAAVGDNKSSGCRSHDGEGDGGQNLHSAM</sequence>
<protein>
    <submittedName>
        <fullName evidence="2">Uncharacterized protein</fullName>
    </submittedName>
</protein>
<organism evidence="2 3">
    <name type="scientific">Seiridium cardinale</name>
    <dbReference type="NCBI Taxonomy" id="138064"/>
    <lineage>
        <taxon>Eukaryota</taxon>
        <taxon>Fungi</taxon>
        <taxon>Dikarya</taxon>
        <taxon>Ascomycota</taxon>
        <taxon>Pezizomycotina</taxon>
        <taxon>Sordariomycetes</taxon>
        <taxon>Xylariomycetidae</taxon>
        <taxon>Amphisphaeriales</taxon>
        <taxon>Sporocadaceae</taxon>
        <taxon>Seiridium</taxon>
    </lineage>
</organism>
<dbReference type="EMBL" id="JARVKM010000027">
    <property type="protein sequence ID" value="KAK9776462.1"/>
    <property type="molecule type" value="Genomic_DNA"/>
</dbReference>